<evidence type="ECO:0000256" key="3">
    <source>
        <dbReference type="ARBA" id="ARBA00022438"/>
    </source>
</evidence>
<keyword evidence="3 9" id="KW-0031">Aminopeptidase</keyword>
<keyword evidence="7 9" id="KW-0862">Zinc</keyword>
<dbReference type="GO" id="GO:0008237">
    <property type="term" value="F:metallopeptidase activity"/>
    <property type="evidence" value="ECO:0007669"/>
    <property type="project" value="UniProtKB-KW"/>
</dbReference>
<evidence type="ECO:0000256" key="8">
    <source>
        <dbReference type="ARBA" id="ARBA00023049"/>
    </source>
</evidence>
<keyword evidence="4 9" id="KW-0645">Protease</keyword>
<sequence length="463" mass="50854">MNRTMSELLRDNKNGWESLKEAEKQDVFQFCGDYIQFLNSSKTERLAVQEAIKIAERSGFCDISTKESLKPGDKVYFNNRGKGLYLANIGSEDITSGINFVVAHIDSPRLDLKANPLYEDADMALFKTHYYGGIKKYQWTAMPMSLIGVVYKKDGTKVDFTIGEEAGDPIFCVSDLLPHLASKQMQKKGGELIEGECLNLIIGSMPDDCEKDKFKTAVMKLLNEKYGITEDDFVTAEIEAVPAFKACDLGLDRSMVGGYGQDDRVCAYTALRAVCESENPKKTVACVLVDKEEIGSMGNTGMLSAAFEYGTAQLISKTKGDYSELLKLETFRNSKCMSADVNAAFDPNYPDVNEKNNAAYLGHGPTLTKFTGSRGKSGTSDANAEFMSVVRGVLDQNNVIWQTGELGRVDIGGGGTIAQFAANLDIEVVDCGTALLSMHAPFEIASKLDIYMTYRAYKAFITL</sequence>
<dbReference type="PRINTS" id="PR00932">
    <property type="entry name" value="AMINO1PTASE"/>
</dbReference>
<dbReference type="SUPFAM" id="SSF53187">
    <property type="entry name" value="Zn-dependent exopeptidases"/>
    <property type="match status" value="1"/>
</dbReference>
<reference evidence="11" key="1">
    <citation type="submission" date="2020-08" db="EMBL/GenBank/DDBJ databases">
        <title>Genome public.</title>
        <authorList>
            <person name="Liu C."/>
            <person name="Sun Q."/>
        </authorList>
    </citation>
    <scope>NUCLEOTIDE SEQUENCE</scope>
    <source>
        <strain evidence="11">H8</strain>
    </source>
</reference>
<dbReference type="AlphaFoldDB" id="A0A926DK51"/>
<dbReference type="Gene3D" id="2.30.250.10">
    <property type="entry name" value="Aminopeptidase i, Domain 2"/>
    <property type="match status" value="1"/>
</dbReference>
<dbReference type="RefSeq" id="WP_249311598.1">
    <property type="nucleotide sequence ID" value="NZ_JACRSU010000002.1"/>
</dbReference>
<protein>
    <recommendedName>
        <fullName evidence="10">M18 family aminopeptidase</fullName>
        <ecNumber evidence="10">3.4.11.-</ecNumber>
    </recommendedName>
</protein>
<evidence type="ECO:0000313" key="12">
    <source>
        <dbReference type="Proteomes" id="UP000611762"/>
    </source>
</evidence>
<accession>A0A926DK51</accession>
<evidence type="ECO:0000256" key="6">
    <source>
        <dbReference type="ARBA" id="ARBA00022801"/>
    </source>
</evidence>
<keyword evidence="12" id="KW-1185">Reference proteome</keyword>
<dbReference type="Pfam" id="PF02127">
    <property type="entry name" value="Peptidase_M18"/>
    <property type="match status" value="1"/>
</dbReference>
<keyword evidence="6 9" id="KW-0378">Hydrolase</keyword>
<evidence type="ECO:0000256" key="2">
    <source>
        <dbReference type="ARBA" id="ARBA00008290"/>
    </source>
</evidence>
<evidence type="ECO:0000256" key="1">
    <source>
        <dbReference type="ARBA" id="ARBA00001947"/>
    </source>
</evidence>
<dbReference type="PANTHER" id="PTHR28570">
    <property type="entry name" value="ASPARTYL AMINOPEPTIDASE"/>
    <property type="match status" value="1"/>
</dbReference>
<keyword evidence="5 9" id="KW-0479">Metal-binding</keyword>
<keyword evidence="8 9" id="KW-0482">Metalloprotease</keyword>
<dbReference type="Proteomes" id="UP000611762">
    <property type="component" value="Unassembled WGS sequence"/>
</dbReference>
<dbReference type="InterPro" id="IPR001948">
    <property type="entry name" value="Peptidase_M18"/>
</dbReference>
<dbReference type="GO" id="GO:0005737">
    <property type="term" value="C:cytoplasm"/>
    <property type="evidence" value="ECO:0007669"/>
    <property type="project" value="UniProtKB-ARBA"/>
</dbReference>
<organism evidence="11 12">
    <name type="scientific">Congzhengia minquanensis</name>
    <dbReference type="NCBI Taxonomy" id="2763657"/>
    <lineage>
        <taxon>Bacteria</taxon>
        <taxon>Bacillati</taxon>
        <taxon>Bacillota</taxon>
        <taxon>Clostridia</taxon>
        <taxon>Eubacteriales</taxon>
        <taxon>Oscillospiraceae</taxon>
        <taxon>Congzhengia</taxon>
    </lineage>
</organism>
<evidence type="ECO:0000256" key="5">
    <source>
        <dbReference type="ARBA" id="ARBA00022723"/>
    </source>
</evidence>
<evidence type="ECO:0000256" key="4">
    <source>
        <dbReference type="ARBA" id="ARBA00022670"/>
    </source>
</evidence>
<gene>
    <name evidence="11" type="ORF">H8698_05430</name>
</gene>
<name>A0A926DK51_9FIRM</name>
<comment type="cofactor">
    <cofactor evidence="1 10">
        <name>Zn(2+)</name>
        <dbReference type="ChEBI" id="CHEBI:29105"/>
    </cofactor>
</comment>
<dbReference type="GO" id="GO:0004177">
    <property type="term" value="F:aminopeptidase activity"/>
    <property type="evidence" value="ECO:0007669"/>
    <property type="project" value="UniProtKB-KW"/>
</dbReference>
<evidence type="ECO:0000256" key="9">
    <source>
        <dbReference type="RuleBase" id="RU004386"/>
    </source>
</evidence>
<comment type="similarity">
    <text evidence="2 9">Belongs to the peptidase M18 family.</text>
</comment>
<evidence type="ECO:0000256" key="10">
    <source>
        <dbReference type="RuleBase" id="RU004387"/>
    </source>
</evidence>
<dbReference type="GO" id="GO:0006508">
    <property type="term" value="P:proteolysis"/>
    <property type="evidence" value="ECO:0007669"/>
    <property type="project" value="UniProtKB-KW"/>
</dbReference>
<dbReference type="PANTHER" id="PTHR28570:SF2">
    <property type="entry name" value="M18 FAMILY AMINOPEPTIDASE 1-RELATED"/>
    <property type="match status" value="1"/>
</dbReference>
<dbReference type="EC" id="3.4.11.-" evidence="10"/>
<dbReference type="Gene3D" id="3.40.630.10">
    <property type="entry name" value="Zn peptidases"/>
    <property type="match status" value="1"/>
</dbReference>
<dbReference type="EMBL" id="JACRSU010000002">
    <property type="protein sequence ID" value="MBC8540413.1"/>
    <property type="molecule type" value="Genomic_DNA"/>
</dbReference>
<dbReference type="InterPro" id="IPR023358">
    <property type="entry name" value="Peptidase_M18_dom2"/>
</dbReference>
<evidence type="ECO:0000313" key="11">
    <source>
        <dbReference type="EMBL" id="MBC8540413.1"/>
    </source>
</evidence>
<dbReference type="SUPFAM" id="SSF101821">
    <property type="entry name" value="Aminopeptidase/glucanase lid domain"/>
    <property type="match status" value="1"/>
</dbReference>
<comment type="caution">
    <text evidence="11">The sequence shown here is derived from an EMBL/GenBank/DDBJ whole genome shotgun (WGS) entry which is preliminary data.</text>
</comment>
<proteinExistence type="inferred from homology"/>
<evidence type="ECO:0000256" key="7">
    <source>
        <dbReference type="ARBA" id="ARBA00022833"/>
    </source>
</evidence>
<dbReference type="GO" id="GO:0008270">
    <property type="term" value="F:zinc ion binding"/>
    <property type="evidence" value="ECO:0007669"/>
    <property type="project" value="InterPro"/>
</dbReference>
<dbReference type="NCBIfam" id="NF002600">
    <property type="entry name" value="PRK02256.1"/>
    <property type="match status" value="1"/>
</dbReference>